<keyword evidence="11" id="KW-1185">Reference proteome</keyword>
<dbReference type="InterPro" id="IPR008922">
    <property type="entry name" value="Di-copper_centre_dom_sf"/>
</dbReference>
<evidence type="ECO:0000256" key="7">
    <source>
        <dbReference type="ARBA" id="ARBA00048881"/>
    </source>
</evidence>
<keyword evidence="5" id="KW-0470">Melanin biosynthesis</keyword>
<comment type="catalytic activity">
    <reaction evidence="7">
        <text>L-tyrosine + O2 = L-dopaquinone + H2O</text>
        <dbReference type="Rhea" id="RHEA:18117"/>
        <dbReference type="ChEBI" id="CHEBI:15377"/>
        <dbReference type="ChEBI" id="CHEBI:15379"/>
        <dbReference type="ChEBI" id="CHEBI:57924"/>
        <dbReference type="ChEBI" id="CHEBI:58315"/>
        <dbReference type="EC" id="1.14.18.1"/>
    </reaction>
</comment>
<comment type="similarity">
    <text evidence="1">Belongs to the tyrosinase family.</text>
</comment>
<feature type="domain" description="Tyrosinase copper-binding" evidence="9">
    <location>
        <begin position="338"/>
        <end position="349"/>
    </location>
</feature>
<reference evidence="11" key="2">
    <citation type="submission" date="2013-04" db="EMBL/GenBank/DDBJ databases">
        <title>Genomic mechanisms accounting for the adaptation to parasitism in nematode-trapping fungi.</title>
        <authorList>
            <person name="Ahren D.G."/>
        </authorList>
    </citation>
    <scope>NUCLEOTIDE SEQUENCE [LARGE SCALE GENOMIC DNA]</scope>
    <source>
        <strain evidence="11">CBS 200.50</strain>
    </source>
</reference>
<evidence type="ECO:0000256" key="5">
    <source>
        <dbReference type="ARBA" id="ARBA00023101"/>
    </source>
</evidence>
<evidence type="ECO:0000313" key="11">
    <source>
        <dbReference type="Proteomes" id="UP000015100"/>
    </source>
</evidence>
<keyword evidence="4" id="KW-0186">Copper</keyword>
<dbReference type="HOGENOM" id="CLU_026096_0_0_1"/>
<feature type="domain" description="Tyrosinase copper-binding" evidence="8">
    <location>
        <begin position="87"/>
        <end position="105"/>
    </location>
</feature>
<accession>S7ZZM5</accession>
<dbReference type="OrthoDB" id="6132182at2759"/>
<comment type="caution">
    <text evidence="10">The sequence shown here is derived from an EMBL/GenBank/DDBJ whole genome shotgun (WGS) entry which is preliminary data.</text>
</comment>
<evidence type="ECO:0000259" key="8">
    <source>
        <dbReference type="PROSITE" id="PS00497"/>
    </source>
</evidence>
<dbReference type="AlphaFoldDB" id="S7ZZM5"/>
<dbReference type="PROSITE" id="PS00498">
    <property type="entry name" value="TYROSINASE_2"/>
    <property type="match status" value="1"/>
</dbReference>
<organism evidence="10 11">
    <name type="scientific">Dactylellina haptotyla (strain CBS 200.50)</name>
    <name type="common">Nematode-trapping fungus</name>
    <name type="synonym">Monacrosporium haptotylum</name>
    <dbReference type="NCBI Taxonomy" id="1284197"/>
    <lineage>
        <taxon>Eukaryota</taxon>
        <taxon>Fungi</taxon>
        <taxon>Dikarya</taxon>
        <taxon>Ascomycota</taxon>
        <taxon>Pezizomycotina</taxon>
        <taxon>Orbiliomycetes</taxon>
        <taxon>Orbiliales</taxon>
        <taxon>Orbiliaceae</taxon>
        <taxon>Dactylellina</taxon>
    </lineage>
</organism>
<dbReference type="EMBL" id="AQGS01000958">
    <property type="protein sequence ID" value="EPS36215.1"/>
    <property type="molecule type" value="Genomic_DNA"/>
</dbReference>
<evidence type="ECO:0000259" key="9">
    <source>
        <dbReference type="PROSITE" id="PS00498"/>
    </source>
</evidence>
<name>S7ZZM5_DACHA</name>
<evidence type="ECO:0000256" key="2">
    <source>
        <dbReference type="ARBA" id="ARBA00011906"/>
    </source>
</evidence>
<reference evidence="10 11" key="1">
    <citation type="journal article" date="2013" name="PLoS Genet.">
        <title>Genomic mechanisms accounting for the adaptation to parasitism in nematode-trapping fungi.</title>
        <authorList>
            <person name="Meerupati T."/>
            <person name="Andersson K.M."/>
            <person name="Friman E."/>
            <person name="Kumar D."/>
            <person name="Tunlid A."/>
            <person name="Ahren D."/>
        </authorList>
    </citation>
    <scope>NUCLEOTIDE SEQUENCE [LARGE SCALE GENOMIC DNA]</scope>
    <source>
        <strain evidence="10 11">CBS 200.50</strain>
    </source>
</reference>
<dbReference type="GO" id="GO:0004503">
    <property type="term" value="F:tyrosinase activity"/>
    <property type="evidence" value="ECO:0007669"/>
    <property type="project" value="UniProtKB-EC"/>
</dbReference>
<dbReference type="InterPro" id="IPR050316">
    <property type="entry name" value="Tyrosinase/Hemocyanin"/>
</dbReference>
<evidence type="ECO:0000256" key="6">
    <source>
        <dbReference type="ARBA" id="ARBA00048233"/>
    </source>
</evidence>
<comment type="catalytic activity">
    <reaction evidence="6">
        <text>2 L-dopa + O2 = 2 L-dopaquinone + 2 H2O</text>
        <dbReference type="Rhea" id="RHEA:34287"/>
        <dbReference type="ChEBI" id="CHEBI:15377"/>
        <dbReference type="ChEBI" id="CHEBI:15379"/>
        <dbReference type="ChEBI" id="CHEBI:57504"/>
        <dbReference type="ChEBI" id="CHEBI:57924"/>
        <dbReference type="EC" id="1.14.18.1"/>
    </reaction>
</comment>
<dbReference type="eggNOG" id="ENOG502RF7P">
    <property type="taxonomic scope" value="Eukaryota"/>
</dbReference>
<keyword evidence="3" id="KW-0479">Metal-binding</keyword>
<dbReference type="Pfam" id="PF00264">
    <property type="entry name" value="Tyrosinase"/>
    <property type="match status" value="1"/>
</dbReference>
<dbReference type="InterPro" id="IPR002227">
    <property type="entry name" value="Tyrosinase_Cu-bd"/>
</dbReference>
<dbReference type="GO" id="GO:0042438">
    <property type="term" value="P:melanin biosynthetic process"/>
    <property type="evidence" value="ECO:0007669"/>
    <property type="project" value="UniProtKB-KW"/>
</dbReference>
<dbReference type="Proteomes" id="UP000015100">
    <property type="component" value="Unassembled WGS sequence"/>
</dbReference>
<evidence type="ECO:0000256" key="3">
    <source>
        <dbReference type="ARBA" id="ARBA00022723"/>
    </source>
</evidence>
<dbReference type="PANTHER" id="PTHR11474">
    <property type="entry name" value="TYROSINASE FAMILY MEMBER"/>
    <property type="match status" value="1"/>
</dbReference>
<dbReference type="PANTHER" id="PTHR11474:SF76">
    <property type="entry name" value="SHKT DOMAIN-CONTAINING PROTEIN"/>
    <property type="match status" value="1"/>
</dbReference>
<evidence type="ECO:0000256" key="1">
    <source>
        <dbReference type="ARBA" id="ARBA00009928"/>
    </source>
</evidence>
<dbReference type="PRINTS" id="PR00092">
    <property type="entry name" value="TYROSINASE"/>
</dbReference>
<evidence type="ECO:0000313" key="10">
    <source>
        <dbReference type="EMBL" id="EPS36215.1"/>
    </source>
</evidence>
<dbReference type="OMA" id="FWQWQLR"/>
<dbReference type="STRING" id="1284197.S7ZZM5"/>
<protein>
    <recommendedName>
        <fullName evidence="2">tyrosinase</fullName>
        <ecNumber evidence="2">1.14.18.1</ecNumber>
    </recommendedName>
</protein>
<dbReference type="EC" id="1.14.18.1" evidence="2"/>
<evidence type="ECO:0000256" key="4">
    <source>
        <dbReference type="ARBA" id="ARBA00023008"/>
    </source>
</evidence>
<proteinExistence type="inferred from homology"/>
<dbReference type="SUPFAM" id="SSF48056">
    <property type="entry name" value="Di-copper centre-containing domain"/>
    <property type="match status" value="1"/>
</dbReference>
<sequence>MASAITSVLGKTTSQLRVRRSLQDLQDDYDRGNREPLEKLIRAFQGIQALPPSDQNSFFVIAGYHGEPFRGPGAQGQTLSWWGGFCHHASVLFPTWHRAYVLRLENALRSIAGCEDVVMPFWDETLVVESEEKGKPLNIPVIPSVLTQITFPLDGKDIPNPLYSYTFAKGIVDKSVGDGDYTKGQGYTTVRYPLSGLVGPQDIIQTQDHNNNYKDPVQNTKILNDNVKSWLNGTYKITPDPDDPNKTNTSYPDTYSVHNRFKRCLDAPSYNIFSNTASQAYWIDQAGQGNQDYYDSLESPHNAIHLSVGGFYGAGSYDADAILGANSDMGENETAAMDPIFFFHHCFIDHVFWLWQVKNGHETDFSLVEDFNDPGLISDGVAGVAQGDVLSLETRLWPFEYNSSQVTDIEALGYTYGESSLTPYSKPEEKGGLRAPAINKNLYGLVKVGGLTRDLISGSFVVDTWAVKGTGLGTKNVLLHSEPILSRWGIQGCMNCQNHLQLNIFAPVHKDALDGKPEEWTFRSEVRDRNTVGIAKPTLALHPRGSSKVMKIKH</sequence>
<dbReference type="Gene3D" id="1.10.1280.10">
    <property type="entry name" value="Di-copper center containing domain from catechol oxidase"/>
    <property type="match status" value="1"/>
</dbReference>
<dbReference type="GO" id="GO:0046872">
    <property type="term" value="F:metal ion binding"/>
    <property type="evidence" value="ECO:0007669"/>
    <property type="project" value="UniProtKB-KW"/>
</dbReference>
<dbReference type="PROSITE" id="PS00497">
    <property type="entry name" value="TYROSINASE_1"/>
    <property type="match status" value="1"/>
</dbReference>
<gene>
    <name evidence="10" type="ORF">H072_10245</name>
</gene>